<dbReference type="EC" id="3.6.1.22" evidence="5"/>
<dbReference type="GO" id="GO:0019677">
    <property type="term" value="P:NAD+ catabolic process"/>
    <property type="evidence" value="ECO:0007669"/>
    <property type="project" value="TreeGrafter"/>
</dbReference>
<dbReference type="InterPro" id="IPR015797">
    <property type="entry name" value="NUDIX_hydrolase-like_dom_sf"/>
</dbReference>
<evidence type="ECO:0000256" key="1">
    <source>
        <dbReference type="ARBA" id="ARBA00001946"/>
    </source>
</evidence>
<dbReference type="GO" id="GO:0006742">
    <property type="term" value="P:NADP+ catabolic process"/>
    <property type="evidence" value="ECO:0007669"/>
    <property type="project" value="TreeGrafter"/>
</dbReference>
<keyword evidence="7 14" id="KW-0378">Hydrolase</keyword>
<dbReference type="InterPro" id="IPR015375">
    <property type="entry name" value="NADH_PPase-like_N"/>
</dbReference>
<comment type="catalytic activity">
    <reaction evidence="12">
        <text>a 5'-end NAD(+)-phospho-ribonucleoside in mRNA + H2O = a 5'-end phospho-adenosine-phospho-ribonucleoside in mRNA + beta-nicotinamide D-ribonucleotide + 2 H(+)</text>
        <dbReference type="Rhea" id="RHEA:60876"/>
        <dbReference type="Rhea" id="RHEA-COMP:15698"/>
        <dbReference type="Rhea" id="RHEA-COMP:15719"/>
        <dbReference type="ChEBI" id="CHEBI:14649"/>
        <dbReference type="ChEBI" id="CHEBI:15377"/>
        <dbReference type="ChEBI" id="CHEBI:15378"/>
        <dbReference type="ChEBI" id="CHEBI:144029"/>
        <dbReference type="ChEBI" id="CHEBI:144051"/>
    </reaction>
    <physiologicalReaction direction="left-to-right" evidence="12">
        <dbReference type="Rhea" id="RHEA:60877"/>
    </physiologicalReaction>
</comment>
<accession>A0A161YNE6</accession>
<reference evidence="14 15" key="1">
    <citation type="submission" date="2016-04" db="EMBL/GenBank/DDBJ databases">
        <title>Genome sequence of Clostridium magnum DSM 2767.</title>
        <authorList>
            <person name="Poehlein A."/>
            <person name="Uhlig R."/>
            <person name="Fischer R."/>
            <person name="Bahl H."/>
            <person name="Daniel R."/>
        </authorList>
    </citation>
    <scope>NUCLEOTIDE SEQUENCE [LARGE SCALE GENOMIC DNA]</scope>
    <source>
        <strain evidence="14 15">DSM 2767</strain>
    </source>
</reference>
<gene>
    <name evidence="14" type="primary">nudC_1</name>
    <name evidence="14" type="ORF">CLMAG_20410</name>
</gene>
<dbReference type="InterPro" id="IPR000086">
    <property type="entry name" value="NUDIX_hydrolase_dom"/>
</dbReference>
<evidence type="ECO:0000256" key="12">
    <source>
        <dbReference type="ARBA" id="ARBA00023679"/>
    </source>
</evidence>
<dbReference type="STRING" id="1121326.CLMAG_20410"/>
<keyword evidence="6" id="KW-0479">Metal-binding</keyword>
<dbReference type="OrthoDB" id="9787476at2"/>
<dbReference type="Pfam" id="PF09297">
    <property type="entry name" value="Zn_ribbon_NUD"/>
    <property type="match status" value="1"/>
</dbReference>
<dbReference type="PANTHER" id="PTHR42904">
    <property type="entry name" value="NUDIX HYDROLASE, NUDC SUBFAMILY"/>
    <property type="match status" value="1"/>
</dbReference>
<dbReference type="GO" id="GO:0110153">
    <property type="term" value="F:RNA NAD-cap (NMN-forming) hydrolase activity"/>
    <property type="evidence" value="ECO:0007669"/>
    <property type="project" value="RHEA"/>
</dbReference>
<dbReference type="Pfam" id="PF09296">
    <property type="entry name" value="NUDIX-like"/>
    <property type="match status" value="1"/>
</dbReference>
<protein>
    <recommendedName>
        <fullName evidence="5">NAD(+) diphosphatase</fullName>
        <ecNumber evidence="5">3.6.1.22</ecNumber>
    </recommendedName>
</protein>
<dbReference type="Gene3D" id="3.90.79.10">
    <property type="entry name" value="Nucleoside Triphosphate Pyrophosphohydrolase"/>
    <property type="match status" value="1"/>
</dbReference>
<comment type="similarity">
    <text evidence="3">Belongs to the archaeal RpoM/eukaryotic RPA12/RPB9/RPC11 RNA polymerase family.</text>
</comment>
<evidence type="ECO:0000313" key="14">
    <source>
        <dbReference type="EMBL" id="KZL92232.1"/>
    </source>
</evidence>
<keyword evidence="9" id="KW-0460">Magnesium</keyword>
<dbReference type="SUPFAM" id="SSF55811">
    <property type="entry name" value="Nudix"/>
    <property type="match status" value="1"/>
</dbReference>
<evidence type="ECO:0000256" key="2">
    <source>
        <dbReference type="ARBA" id="ARBA00001947"/>
    </source>
</evidence>
<organism evidence="14 15">
    <name type="scientific">Clostridium magnum DSM 2767</name>
    <dbReference type="NCBI Taxonomy" id="1121326"/>
    <lineage>
        <taxon>Bacteria</taxon>
        <taxon>Bacillati</taxon>
        <taxon>Bacillota</taxon>
        <taxon>Clostridia</taxon>
        <taxon>Eubacteriales</taxon>
        <taxon>Clostridiaceae</taxon>
        <taxon>Clostridium</taxon>
    </lineage>
</organism>
<dbReference type="EMBL" id="LWAE01000002">
    <property type="protein sequence ID" value="KZL92232.1"/>
    <property type="molecule type" value="Genomic_DNA"/>
</dbReference>
<dbReference type="Gene3D" id="3.90.79.20">
    <property type="match status" value="1"/>
</dbReference>
<dbReference type="InterPro" id="IPR019761">
    <property type="entry name" value="DNA-dir_RNA_pol-M_15_CS"/>
</dbReference>
<dbReference type="PATRIC" id="fig|1121326.3.peg.2030"/>
<comment type="cofactor">
    <cofactor evidence="1">
        <name>Mg(2+)</name>
        <dbReference type="ChEBI" id="CHEBI:18420"/>
    </cofactor>
</comment>
<evidence type="ECO:0000256" key="4">
    <source>
        <dbReference type="ARBA" id="ARBA00009595"/>
    </source>
</evidence>
<evidence type="ECO:0000256" key="11">
    <source>
        <dbReference type="ARBA" id="ARBA00023163"/>
    </source>
</evidence>
<dbReference type="PROSITE" id="PS51462">
    <property type="entry name" value="NUDIX"/>
    <property type="match status" value="1"/>
</dbReference>
<evidence type="ECO:0000256" key="10">
    <source>
        <dbReference type="ARBA" id="ARBA00023027"/>
    </source>
</evidence>
<keyword evidence="15" id="KW-1185">Reference proteome</keyword>
<evidence type="ECO:0000256" key="7">
    <source>
        <dbReference type="ARBA" id="ARBA00022801"/>
    </source>
</evidence>
<dbReference type="CDD" id="cd03429">
    <property type="entry name" value="NUDIX_NADH_pyrophosphatase_Nudt13"/>
    <property type="match status" value="1"/>
</dbReference>
<comment type="similarity">
    <text evidence="4">Belongs to the Nudix hydrolase family. NudC subfamily.</text>
</comment>
<comment type="caution">
    <text evidence="14">The sequence shown here is derived from an EMBL/GenBank/DDBJ whole genome shotgun (WGS) entry which is preliminary data.</text>
</comment>
<dbReference type="NCBIfam" id="NF001299">
    <property type="entry name" value="PRK00241.1"/>
    <property type="match status" value="1"/>
</dbReference>
<evidence type="ECO:0000256" key="6">
    <source>
        <dbReference type="ARBA" id="ARBA00022723"/>
    </source>
</evidence>
<dbReference type="InterPro" id="IPR050241">
    <property type="entry name" value="NAD-cap_RNA_hydrolase_NudC"/>
</dbReference>
<name>A0A161YNE6_9CLOT</name>
<evidence type="ECO:0000313" key="15">
    <source>
        <dbReference type="Proteomes" id="UP000076603"/>
    </source>
</evidence>
<dbReference type="RefSeq" id="WP_082831863.1">
    <property type="nucleotide sequence ID" value="NZ_FQXL01000004.1"/>
</dbReference>
<dbReference type="InterPro" id="IPR049734">
    <property type="entry name" value="NudC-like_C"/>
</dbReference>
<dbReference type="InterPro" id="IPR015376">
    <property type="entry name" value="Znr_NADH_PPase"/>
</dbReference>
<dbReference type="Proteomes" id="UP000076603">
    <property type="component" value="Unassembled WGS sequence"/>
</dbReference>
<sequence>MNKLYFIYNKDELLIKVEDGKILIPNEDDIKSLSINLSNLDFLTSEDNQDLLFVELHDITNISPPFQFSKLRSLIGQIDEITFNLGAKALHLISWNNTYKYCSKCGSLLKNKEDERAKFCPSCGFINYPKISPAIITAVTKDKKILLAHNANFIEKRYSVLAGFVEPGETFEDCVAREVFEETSIKVKNIKYFGSQPWPFPDSLMVAFICEYDSGEIKVDDVEITDASWYSADELPNIPFKGTIARKLIDHFVDNCK</sequence>
<dbReference type="GO" id="GO:0005829">
    <property type="term" value="C:cytosol"/>
    <property type="evidence" value="ECO:0007669"/>
    <property type="project" value="TreeGrafter"/>
</dbReference>
<dbReference type="GO" id="GO:0046872">
    <property type="term" value="F:metal ion binding"/>
    <property type="evidence" value="ECO:0007669"/>
    <property type="project" value="UniProtKB-KW"/>
</dbReference>
<keyword evidence="8" id="KW-0862">Zinc</keyword>
<evidence type="ECO:0000256" key="3">
    <source>
        <dbReference type="ARBA" id="ARBA00008925"/>
    </source>
</evidence>
<dbReference type="GO" id="GO:0035529">
    <property type="term" value="F:NADH pyrophosphatase activity"/>
    <property type="evidence" value="ECO:0007669"/>
    <property type="project" value="TreeGrafter"/>
</dbReference>
<dbReference type="Pfam" id="PF00293">
    <property type="entry name" value="NUDIX"/>
    <property type="match status" value="1"/>
</dbReference>
<comment type="cofactor">
    <cofactor evidence="2">
        <name>Zn(2+)</name>
        <dbReference type="ChEBI" id="CHEBI:29105"/>
    </cofactor>
</comment>
<keyword evidence="10" id="KW-0520">NAD</keyword>
<evidence type="ECO:0000256" key="9">
    <source>
        <dbReference type="ARBA" id="ARBA00022842"/>
    </source>
</evidence>
<keyword evidence="11" id="KW-0804">Transcription</keyword>
<evidence type="ECO:0000259" key="13">
    <source>
        <dbReference type="PROSITE" id="PS51462"/>
    </source>
</evidence>
<proteinExistence type="inferred from homology"/>
<dbReference type="PANTHER" id="PTHR42904:SF6">
    <property type="entry name" value="NAD-CAPPED RNA HYDROLASE NUDT12"/>
    <property type="match status" value="1"/>
</dbReference>
<feature type="domain" description="Nudix hydrolase" evidence="13">
    <location>
        <begin position="129"/>
        <end position="253"/>
    </location>
</feature>
<dbReference type="PROSITE" id="PS01030">
    <property type="entry name" value="RNA_POL_M_15KD"/>
    <property type="match status" value="1"/>
</dbReference>
<evidence type="ECO:0000256" key="5">
    <source>
        <dbReference type="ARBA" id="ARBA00012381"/>
    </source>
</evidence>
<dbReference type="AlphaFoldDB" id="A0A161YNE6"/>
<evidence type="ECO:0000256" key="8">
    <source>
        <dbReference type="ARBA" id="ARBA00022833"/>
    </source>
</evidence>